<sequence>MSAPVVSWRLGDNSDAISLWQIGTLNAGQQSAEQEILIWNNFQGAEDVAHMQDCKFTTTDGAADTMDVVANKWVYTRVDSLNESTFTQVGGATKHVIGAAGAAEGTIQGTANTGVLANTVNFAKLTNYFQSDLHGVSAGLRQFKLRVEYFYV</sequence>
<dbReference type="AlphaFoldDB" id="A0A239CNT8"/>
<dbReference type="Proteomes" id="UP000198304">
    <property type="component" value="Unassembled WGS sequence"/>
</dbReference>
<proteinExistence type="predicted"/>
<name>A0A239CNT8_9FIRM</name>
<accession>A0A239CNT8</accession>
<organism evidence="1 2">
    <name type="scientific">Anaerovirgula multivorans</name>
    <dbReference type="NCBI Taxonomy" id="312168"/>
    <lineage>
        <taxon>Bacteria</taxon>
        <taxon>Bacillati</taxon>
        <taxon>Bacillota</taxon>
        <taxon>Clostridia</taxon>
        <taxon>Peptostreptococcales</taxon>
        <taxon>Natronincolaceae</taxon>
        <taxon>Anaerovirgula</taxon>
    </lineage>
</organism>
<gene>
    <name evidence="1" type="ORF">SAMN05446037_100664</name>
</gene>
<evidence type="ECO:0000313" key="1">
    <source>
        <dbReference type="EMBL" id="SNS21609.1"/>
    </source>
</evidence>
<dbReference type="EMBL" id="FZOJ01000006">
    <property type="protein sequence ID" value="SNS21609.1"/>
    <property type="molecule type" value="Genomic_DNA"/>
</dbReference>
<keyword evidence="2" id="KW-1185">Reference proteome</keyword>
<evidence type="ECO:0000313" key="2">
    <source>
        <dbReference type="Proteomes" id="UP000198304"/>
    </source>
</evidence>
<reference evidence="2" key="1">
    <citation type="submission" date="2017-06" db="EMBL/GenBank/DDBJ databases">
        <authorList>
            <person name="Varghese N."/>
            <person name="Submissions S."/>
        </authorList>
    </citation>
    <scope>NUCLEOTIDE SEQUENCE [LARGE SCALE GENOMIC DNA]</scope>
    <source>
        <strain evidence="2">SCA</strain>
    </source>
</reference>
<protein>
    <submittedName>
        <fullName evidence="1">Uncharacterized protein</fullName>
    </submittedName>
</protein>